<keyword evidence="1" id="KW-0343">GTPase activation</keyword>
<dbReference type="GO" id="GO:0005096">
    <property type="term" value="F:GTPase activator activity"/>
    <property type="evidence" value="ECO:0007669"/>
    <property type="project" value="UniProtKB-KW"/>
</dbReference>
<evidence type="ECO:0000256" key="1">
    <source>
        <dbReference type="ARBA" id="ARBA00022468"/>
    </source>
</evidence>
<dbReference type="GO" id="GO:0005829">
    <property type="term" value="C:cytosol"/>
    <property type="evidence" value="ECO:0007669"/>
    <property type="project" value="TreeGrafter"/>
</dbReference>
<accession>A0A7S1B7H8</accession>
<name>A0A7S1B7H8_9STRA</name>
<feature type="region of interest" description="Disordered" evidence="4">
    <location>
        <begin position="594"/>
        <end position="636"/>
    </location>
</feature>
<keyword evidence="5" id="KW-0732">Signal</keyword>
<dbReference type="GO" id="GO:0048471">
    <property type="term" value="C:perinuclear region of cytoplasm"/>
    <property type="evidence" value="ECO:0007669"/>
    <property type="project" value="TreeGrafter"/>
</dbReference>
<evidence type="ECO:0000256" key="2">
    <source>
        <dbReference type="ARBA" id="ARBA00022614"/>
    </source>
</evidence>
<feature type="signal peptide" evidence="5">
    <location>
        <begin position="1"/>
        <end position="24"/>
    </location>
</feature>
<dbReference type="InterPro" id="IPR032675">
    <property type="entry name" value="LRR_dom_sf"/>
</dbReference>
<dbReference type="PANTHER" id="PTHR24113">
    <property type="entry name" value="RAN GTPASE-ACTIVATING PROTEIN 1"/>
    <property type="match status" value="1"/>
</dbReference>
<dbReference type="Gene3D" id="3.80.10.10">
    <property type="entry name" value="Ribonuclease Inhibitor"/>
    <property type="match status" value="2"/>
</dbReference>
<keyword evidence="3" id="KW-0677">Repeat</keyword>
<reference evidence="6" key="1">
    <citation type="submission" date="2021-01" db="EMBL/GenBank/DDBJ databases">
        <authorList>
            <person name="Corre E."/>
            <person name="Pelletier E."/>
            <person name="Niang G."/>
            <person name="Scheremetjew M."/>
            <person name="Finn R."/>
            <person name="Kale V."/>
            <person name="Holt S."/>
            <person name="Cochrane G."/>
            <person name="Meng A."/>
            <person name="Brown T."/>
            <person name="Cohen L."/>
        </authorList>
    </citation>
    <scope>NUCLEOTIDE SEQUENCE</scope>
    <source>
        <strain evidence="6">308</strain>
    </source>
</reference>
<dbReference type="PANTHER" id="PTHR24113:SF12">
    <property type="entry name" value="RAN GTPASE-ACTIVATING PROTEIN 1"/>
    <property type="match status" value="1"/>
</dbReference>
<evidence type="ECO:0000256" key="4">
    <source>
        <dbReference type="SAM" id="MobiDB-lite"/>
    </source>
</evidence>
<dbReference type="EMBL" id="HBFR01006217">
    <property type="protein sequence ID" value="CAD8877279.1"/>
    <property type="molecule type" value="Transcribed_RNA"/>
</dbReference>
<dbReference type="SMART" id="SM00368">
    <property type="entry name" value="LRR_RI"/>
    <property type="match status" value="4"/>
</dbReference>
<dbReference type="SUPFAM" id="SSF52047">
    <property type="entry name" value="RNI-like"/>
    <property type="match status" value="1"/>
</dbReference>
<evidence type="ECO:0000256" key="5">
    <source>
        <dbReference type="SAM" id="SignalP"/>
    </source>
</evidence>
<dbReference type="GO" id="GO:0005634">
    <property type="term" value="C:nucleus"/>
    <property type="evidence" value="ECO:0007669"/>
    <property type="project" value="TreeGrafter"/>
</dbReference>
<dbReference type="GO" id="GO:0031267">
    <property type="term" value="F:small GTPase binding"/>
    <property type="evidence" value="ECO:0007669"/>
    <property type="project" value="TreeGrafter"/>
</dbReference>
<dbReference type="Pfam" id="PF13516">
    <property type="entry name" value="LRR_6"/>
    <property type="match status" value="2"/>
</dbReference>
<protein>
    <submittedName>
        <fullName evidence="6">Uncharacterized protein</fullName>
    </submittedName>
</protein>
<evidence type="ECO:0000256" key="3">
    <source>
        <dbReference type="ARBA" id="ARBA00022737"/>
    </source>
</evidence>
<dbReference type="InterPro" id="IPR001611">
    <property type="entry name" value="Leu-rich_rpt"/>
</dbReference>
<dbReference type="GO" id="GO:0006913">
    <property type="term" value="P:nucleocytoplasmic transport"/>
    <property type="evidence" value="ECO:0007669"/>
    <property type="project" value="TreeGrafter"/>
</dbReference>
<proteinExistence type="predicted"/>
<dbReference type="AlphaFoldDB" id="A0A7S1B7H8"/>
<feature type="chain" id="PRO_5030726475" evidence="5">
    <location>
        <begin position="25"/>
        <end position="636"/>
    </location>
</feature>
<sequence length="636" mass="66009">MQVPALTLATWCMASAFLFVPAAATPPATVTVVDWSRVGPSPEPRIFNLPKADACVSDKVATLRLDLSTSCLGERHALRLLANGGAVSVAVGAVRSREDRAVDAPVVVELLLRRGGITAAGAVTLLDFIAPPEAVVEEGPAAVVEDEVTWRLSALDLSFNDLAPVDGGRRGARTLAMGLRRLLAGEGALGTLRALNLESCNLTPYLCNALAKGLLRRARTEGCPSLRRLSLCGNPLGDAGAAALAAALCSSPPRTAPLVEILDLSACDLGDYGLAALGRALSKNPGCVGILELGHGGGVTDAGAAELAHALERGGRGNCRLALVLDGNKKVGDGAATAVARAVEAGAARKISLRDCGVGAEGAAALGGGLTAAAQGEDDDEITLDLSGNLIGTGRVGKAELKGKKYSAGELTRQATKTTTAYVNLLGKKIGVGLRDAGLDLPSLGTPSNSLAKSDNDFEAAADAFELERGGRSLSSDRCGARAFMTALEQAKIRSTPGVIHCHVGMRQCNLDPGGANALAAAVVVGRKRGLLLTFDVCDNAALDRRTVMALRGDEEEGGLLKEMAEQHEENMKILQVAQVQAAKATQAQAVLPPQRMRKASGEWGTSDPDEEDDAFFADHSYDNAWNQSEYDDKEY</sequence>
<keyword evidence="2" id="KW-0433">Leucine-rich repeat</keyword>
<evidence type="ECO:0000313" key="6">
    <source>
        <dbReference type="EMBL" id="CAD8877279.1"/>
    </source>
</evidence>
<dbReference type="InterPro" id="IPR027038">
    <property type="entry name" value="RanGap"/>
</dbReference>
<gene>
    <name evidence="6" type="ORF">CHYS00102_LOCUS4463</name>
</gene>
<organism evidence="6">
    <name type="scientific">Corethron hystrix</name>
    <dbReference type="NCBI Taxonomy" id="216773"/>
    <lineage>
        <taxon>Eukaryota</taxon>
        <taxon>Sar</taxon>
        <taxon>Stramenopiles</taxon>
        <taxon>Ochrophyta</taxon>
        <taxon>Bacillariophyta</taxon>
        <taxon>Coscinodiscophyceae</taxon>
        <taxon>Corethrophycidae</taxon>
        <taxon>Corethrales</taxon>
        <taxon>Corethraceae</taxon>
        <taxon>Corethron</taxon>
    </lineage>
</organism>